<dbReference type="RefSeq" id="WP_271195085.1">
    <property type="nucleotide sequence ID" value="NZ_BSFN01000004.1"/>
</dbReference>
<proteinExistence type="predicted"/>
<comment type="caution">
    <text evidence="1">The sequence shown here is derived from an EMBL/GenBank/DDBJ whole genome shotgun (WGS) entry which is preliminary data.</text>
</comment>
<evidence type="ECO:0000313" key="2">
    <source>
        <dbReference type="Proteomes" id="UP001143328"/>
    </source>
</evidence>
<reference evidence="1" key="2">
    <citation type="submission" date="2023-01" db="EMBL/GenBank/DDBJ databases">
        <authorList>
            <person name="Sun Q."/>
            <person name="Evtushenko L."/>
        </authorList>
    </citation>
    <scope>NUCLEOTIDE SEQUENCE</scope>
    <source>
        <strain evidence="1">VKM B-2935</strain>
    </source>
</reference>
<accession>A0A9W6K7G1</accession>
<organism evidence="1 2">
    <name type="scientific">Pseudomonas turukhanskensis</name>
    <dbReference type="NCBI Taxonomy" id="1806536"/>
    <lineage>
        <taxon>Bacteria</taxon>
        <taxon>Pseudomonadati</taxon>
        <taxon>Pseudomonadota</taxon>
        <taxon>Gammaproteobacteria</taxon>
        <taxon>Pseudomonadales</taxon>
        <taxon>Pseudomonadaceae</taxon>
        <taxon>Pseudomonas</taxon>
    </lineage>
</organism>
<reference evidence="1" key="1">
    <citation type="journal article" date="2014" name="Int. J. Syst. Evol. Microbiol.">
        <title>Complete genome sequence of Corynebacterium casei LMG S-19264T (=DSM 44701T), isolated from a smear-ripened cheese.</title>
        <authorList>
            <consortium name="US DOE Joint Genome Institute (JGI-PGF)"/>
            <person name="Walter F."/>
            <person name="Albersmeier A."/>
            <person name="Kalinowski J."/>
            <person name="Ruckert C."/>
        </authorList>
    </citation>
    <scope>NUCLEOTIDE SEQUENCE</scope>
    <source>
        <strain evidence="1">VKM B-2935</strain>
    </source>
</reference>
<dbReference type="AlphaFoldDB" id="A0A9W6K7G1"/>
<evidence type="ECO:0000313" key="1">
    <source>
        <dbReference type="EMBL" id="GLK88879.1"/>
    </source>
</evidence>
<name>A0A9W6K7G1_9PSED</name>
<protein>
    <submittedName>
        <fullName evidence="1">Uncharacterized protein</fullName>
    </submittedName>
</protein>
<gene>
    <name evidence="1" type="ORF">GCM10017655_19410</name>
</gene>
<dbReference type="Proteomes" id="UP001143328">
    <property type="component" value="Unassembled WGS sequence"/>
</dbReference>
<keyword evidence="2" id="KW-1185">Reference proteome</keyword>
<sequence length="61" mass="7274">MNNVHVEYVRLRGQQCWRVRIGYRGVTFQEELAARTFAAQLHQRLTWLRARENAGELDEDD</sequence>
<dbReference type="EMBL" id="BSFN01000004">
    <property type="protein sequence ID" value="GLK88879.1"/>
    <property type="molecule type" value="Genomic_DNA"/>
</dbReference>